<dbReference type="SUPFAM" id="SSF46785">
    <property type="entry name" value="Winged helix' DNA-binding domain"/>
    <property type="match status" value="1"/>
</dbReference>
<feature type="domain" description="HTH crp-type" evidence="1">
    <location>
        <begin position="136"/>
        <end position="210"/>
    </location>
</feature>
<comment type="caution">
    <text evidence="2">The sequence shown here is derived from an EMBL/GenBank/DDBJ whole genome shotgun (WGS) entry which is preliminary data.</text>
</comment>
<sequence length="216" mass="25467">MEYLDYYQILKKDSFIENIIREQLTGQKKQIKPGERIFLEKDRILLIDRGALVLCSGNTFLRSFKTNDYLHAIDPQKDQGDRKILLEAMEHTILREYCAQEFLQFLEQKQLLSNFFLQELEKAQKWSYMQANRIIISTEERVISVLQELVERFGKEVAHGKVILPKWIKIVTLAKLSGCSRNMASRSIQYLKKQGILTQEKSLWEINEKALANLYY</sequence>
<dbReference type="GO" id="GO:0006355">
    <property type="term" value="P:regulation of DNA-templated transcription"/>
    <property type="evidence" value="ECO:0007669"/>
    <property type="project" value="InterPro"/>
</dbReference>
<dbReference type="EMBL" id="LARY01000002">
    <property type="protein sequence ID" value="RDX01155.1"/>
    <property type="molecule type" value="Genomic_DNA"/>
</dbReference>
<dbReference type="AlphaFoldDB" id="A0A3D8TQV2"/>
<dbReference type="PROSITE" id="PS51063">
    <property type="entry name" value="HTH_CRP_2"/>
    <property type="match status" value="1"/>
</dbReference>
<dbReference type="InterPro" id="IPR014710">
    <property type="entry name" value="RmlC-like_jellyroll"/>
</dbReference>
<reference evidence="3" key="1">
    <citation type="submission" date="2015-04" db="EMBL/GenBank/DDBJ databases">
        <authorList>
            <person name="Schardt J."/>
            <person name="Mueller-Herbst S."/>
            <person name="Scherer S."/>
            <person name="Huptas C."/>
        </authorList>
    </citation>
    <scope>NUCLEOTIDE SEQUENCE [LARGE SCALE GENOMIC DNA]</scope>
    <source>
        <strain evidence="3">Kiel-L1</strain>
    </source>
</reference>
<evidence type="ECO:0000259" key="1">
    <source>
        <dbReference type="PROSITE" id="PS51063"/>
    </source>
</evidence>
<keyword evidence="3" id="KW-1185">Reference proteome</keyword>
<dbReference type="InterPro" id="IPR036390">
    <property type="entry name" value="WH_DNA-bd_sf"/>
</dbReference>
<dbReference type="InterPro" id="IPR012318">
    <property type="entry name" value="HTH_CRP"/>
</dbReference>
<dbReference type="Gene3D" id="2.60.120.10">
    <property type="entry name" value="Jelly Rolls"/>
    <property type="match status" value="1"/>
</dbReference>
<accession>A0A3D8TQV2</accession>
<evidence type="ECO:0000313" key="2">
    <source>
        <dbReference type="EMBL" id="RDX01155.1"/>
    </source>
</evidence>
<organism evidence="2 3">
    <name type="scientific">Listeria kieliensis</name>
    <dbReference type="NCBI Taxonomy" id="1621700"/>
    <lineage>
        <taxon>Bacteria</taxon>
        <taxon>Bacillati</taxon>
        <taxon>Bacillota</taxon>
        <taxon>Bacilli</taxon>
        <taxon>Bacillales</taxon>
        <taxon>Listeriaceae</taxon>
        <taxon>Listeria</taxon>
    </lineage>
</organism>
<dbReference type="GO" id="GO:0003677">
    <property type="term" value="F:DNA binding"/>
    <property type="evidence" value="ECO:0007669"/>
    <property type="project" value="InterPro"/>
</dbReference>
<evidence type="ECO:0000313" key="3">
    <source>
        <dbReference type="Proteomes" id="UP000257055"/>
    </source>
</evidence>
<name>A0A3D8TQV2_9LIST</name>
<dbReference type="Proteomes" id="UP000257055">
    <property type="component" value="Unassembled WGS sequence"/>
</dbReference>
<dbReference type="RefSeq" id="WP_115753404.1">
    <property type="nucleotide sequence ID" value="NZ_LARY01000002.1"/>
</dbReference>
<protein>
    <recommendedName>
        <fullName evidence="1">HTH crp-type domain-containing protein</fullName>
    </recommendedName>
</protein>
<proteinExistence type="predicted"/>
<gene>
    <name evidence="2" type="ORF">UR08_09420</name>
</gene>